<dbReference type="InterPro" id="IPR045191">
    <property type="entry name" value="MBR1/2-like"/>
</dbReference>
<protein>
    <recommendedName>
        <fullName evidence="2">RING-type E3 ubiquitin transferase</fullName>
        <ecNumber evidence="2">2.3.2.27</ecNumber>
    </recommendedName>
</protein>
<evidence type="ECO:0000313" key="10">
    <source>
        <dbReference type="EMBL" id="KAL0903281.1"/>
    </source>
</evidence>
<gene>
    <name evidence="10" type="ORF">M5K25_027650</name>
</gene>
<dbReference type="AlphaFoldDB" id="A0ABD0TUD7"/>
<dbReference type="InterPro" id="IPR013083">
    <property type="entry name" value="Znf_RING/FYVE/PHD"/>
</dbReference>
<dbReference type="GO" id="GO:0008270">
    <property type="term" value="F:zinc ion binding"/>
    <property type="evidence" value="ECO:0007669"/>
    <property type="project" value="UniProtKB-KW"/>
</dbReference>
<dbReference type="SMART" id="SM00184">
    <property type="entry name" value="RING"/>
    <property type="match status" value="1"/>
</dbReference>
<dbReference type="SUPFAM" id="SSF57850">
    <property type="entry name" value="RING/U-box"/>
    <property type="match status" value="1"/>
</dbReference>
<sequence>MTQPIAVDEHQNLLHSQSLNGRVGSGLSQKCISDFLLRSLGHLTTKENFICSICQGEIQVEEEISTLRCSHIYHAGCIGQWLMIKNKCPVCRASVIPEEDIGRALN</sequence>
<evidence type="ECO:0000256" key="3">
    <source>
        <dbReference type="ARBA" id="ARBA00022679"/>
    </source>
</evidence>
<keyword evidence="4" id="KW-0479">Metal-binding</keyword>
<dbReference type="PANTHER" id="PTHR22937:SF219">
    <property type="entry name" value="RING-TYPE E3 UBIQUITIN TRANSFERASE"/>
    <property type="match status" value="1"/>
</dbReference>
<evidence type="ECO:0000313" key="11">
    <source>
        <dbReference type="Proteomes" id="UP001552299"/>
    </source>
</evidence>
<evidence type="ECO:0000256" key="6">
    <source>
        <dbReference type="ARBA" id="ARBA00022786"/>
    </source>
</evidence>
<proteinExistence type="predicted"/>
<organism evidence="10 11">
    <name type="scientific">Dendrobium thyrsiflorum</name>
    <name type="common">Pinecone-like raceme dendrobium</name>
    <name type="synonym">Orchid</name>
    <dbReference type="NCBI Taxonomy" id="117978"/>
    <lineage>
        <taxon>Eukaryota</taxon>
        <taxon>Viridiplantae</taxon>
        <taxon>Streptophyta</taxon>
        <taxon>Embryophyta</taxon>
        <taxon>Tracheophyta</taxon>
        <taxon>Spermatophyta</taxon>
        <taxon>Magnoliopsida</taxon>
        <taxon>Liliopsida</taxon>
        <taxon>Asparagales</taxon>
        <taxon>Orchidaceae</taxon>
        <taxon>Epidendroideae</taxon>
        <taxon>Malaxideae</taxon>
        <taxon>Dendrobiinae</taxon>
        <taxon>Dendrobium</taxon>
    </lineage>
</organism>
<accession>A0ABD0TUD7</accession>
<dbReference type="EMBL" id="JANQDX010000020">
    <property type="protein sequence ID" value="KAL0903281.1"/>
    <property type="molecule type" value="Genomic_DNA"/>
</dbReference>
<evidence type="ECO:0000259" key="9">
    <source>
        <dbReference type="PROSITE" id="PS50089"/>
    </source>
</evidence>
<dbReference type="InterPro" id="IPR001841">
    <property type="entry name" value="Znf_RING"/>
</dbReference>
<evidence type="ECO:0000256" key="4">
    <source>
        <dbReference type="ARBA" id="ARBA00022723"/>
    </source>
</evidence>
<dbReference type="PANTHER" id="PTHR22937">
    <property type="entry name" value="E3 UBIQUITIN-PROTEIN LIGASE RNF165"/>
    <property type="match status" value="1"/>
</dbReference>
<dbReference type="Proteomes" id="UP001552299">
    <property type="component" value="Unassembled WGS sequence"/>
</dbReference>
<comment type="caution">
    <text evidence="10">The sequence shown here is derived from an EMBL/GenBank/DDBJ whole genome shotgun (WGS) entry which is preliminary data.</text>
</comment>
<dbReference type="Pfam" id="PF13639">
    <property type="entry name" value="zf-RING_2"/>
    <property type="match status" value="1"/>
</dbReference>
<dbReference type="EC" id="2.3.2.27" evidence="2"/>
<keyword evidence="3" id="KW-0808">Transferase</keyword>
<dbReference type="PROSITE" id="PS50089">
    <property type="entry name" value="ZF_RING_2"/>
    <property type="match status" value="1"/>
</dbReference>
<reference evidence="10 11" key="1">
    <citation type="journal article" date="2024" name="Plant Biotechnol. J.">
        <title>Dendrobium thyrsiflorum genome and its molecular insights into genes involved in important horticultural traits.</title>
        <authorList>
            <person name="Chen B."/>
            <person name="Wang J.Y."/>
            <person name="Zheng P.J."/>
            <person name="Li K.L."/>
            <person name="Liang Y.M."/>
            <person name="Chen X.F."/>
            <person name="Zhang C."/>
            <person name="Zhao X."/>
            <person name="He X."/>
            <person name="Zhang G.Q."/>
            <person name="Liu Z.J."/>
            <person name="Xu Q."/>
        </authorList>
    </citation>
    <scope>NUCLEOTIDE SEQUENCE [LARGE SCALE GENOMIC DNA]</scope>
    <source>
        <strain evidence="10">GZMU011</strain>
    </source>
</reference>
<evidence type="ECO:0000256" key="2">
    <source>
        <dbReference type="ARBA" id="ARBA00012483"/>
    </source>
</evidence>
<feature type="domain" description="RING-type" evidence="9">
    <location>
        <begin position="51"/>
        <end position="92"/>
    </location>
</feature>
<keyword evidence="5 8" id="KW-0863">Zinc-finger</keyword>
<keyword evidence="11" id="KW-1185">Reference proteome</keyword>
<dbReference type="GO" id="GO:0061630">
    <property type="term" value="F:ubiquitin protein ligase activity"/>
    <property type="evidence" value="ECO:0007669"/>
    <property type="project" value="UniProtKB-EC"/>
</dbReference>
<evidence type="ECO:0000256" key="8">
    <source>
        <dbReference type="PROSITE-ProRule" id="PRU00175"/>
    </source>
</evidence>
<keyword evidence="6" id="KW-0833">Ubl conjugation pathway</keyword>
<keyword evidence="7" id="KW-0862">Zinc</keyword>
<comment type="catalytic activity">
    <reaction evidence="1">
        <text>S-ubiquitinyl-[E2 ubiquitin-conjugating enzyme]-L-cysteine + [acceptor protein]-L-lysine = [E2 ubiquitin-conjugating enzyme]-L-cysteine + N(6)-ubiquitinyl-[acceptor protein]-L-lysine.</text>
        <dbReference type="EC" id="2.3.2.27"/>
    </reaction>
</comment>
<dbReference type="Gene3D" id="3.30.40.10">
    <property type="entry name" value="Zinc/RING finger domain, C3HC4 (zinc finger)"/>
    <property type="match status" value="1"/>
</dbReference>
<evidence type="ECO:0000256" key="5">
    <source>
        <dbReference type="ARBA" id="ARBA00022771"/>
    </source>
</evidence>
<evidence type="ECO:0000256" key="7">
    <source>
        <dbReference type="ARBA" id="ARBA00022833"/>
    </source>
</evidence>
<evidence type="ECO:0000256" key="1">
    <source>
        <dbReference type="ARBA" id="ARBA00000900"/>
    </source>
</evidence>
<name>A0ABD0TUD7_DENTH</name>